<dbReference type="Pfam" id="PF20789">
    <property type="entry name" value="4HBT_3C"/>
    <property type="match status" value="1"/>
</dbReference>
<sequence>MDAFYRDLGNGRFESSTATAGPWNPELQHAGPPSGLLGAVVQRTAPREGFRVARVTLEVVRPVPVAELEVRVAVRHSSARTELLDGEITAGGRTVMLARAWRLLESPADTPVIGHGPAATPLPPVETPPPFGDAHTAGYLSAMEWRFLSGGGFTEAGPGEAWGRQRIPLIAEVDDTPLTRALTIADTNWAVGSELDFVRRMVINTDVTVALHRDPVGEWLCLRSETAAAPGGSGLASGRLDDVEGSCGRILQTLFVGVR</sequence>
<dbReference type="InterPro" id="IPR049450">
    <property type="entry name" value="ACOT8-like_C"/>
</dbReference>
<dbReference type="InterPro" id="IPR049449">
    <property type="entry name" value="TesB_ACOT8-like_N"/>
</dbReference>
<evidence type="ECO:0000259" key="1">
    <source>
        <dbReference type="Pfam" id="PF13622"/>
    </source>
</evidence>
<protein>
    <submittedName>
        <fullName evidence="3">Thioesterase family protein</fullName>
    </submittedName>
</protein>
<dbReference type="Gene3D" id="2.40.160.210">
    <property type="entry name" value="Acyl-CoA thioesterase, double hotdog domain"/>
    <property type="match status" value="1"/>
</dbReference>
<accession>A0A545AEG7</accession>
<dbReference type="InParanoid" id="A0A545AEG7"/>
<reference evidence="3 4" key="1">
    <citation type="submission" date="2019-07" db="EMBL/GenBank/DDBJ databases">
        <title>Cryptosporangium phraense sp. nov., isolated from plant litter.</title>
        <authorList>
            <person name="Suriyachadkun C."/>
        </authorList>
    </citation>
    <scope>NUCLEOTIDE SEQUENCE [LARGE SCALE GENOMIC DNA]</scope>
    <source>
        <strain evidence="3 4">A-T 5661</strain>
    </source>
</reference>
<dbReference type="Proteomes" id="UP000317982">
    <property type="component" value="Unassembled WGS sequence"/>
</dbReference>
<dbReference type="SUPFAM" id="SSF54637">
    <property type="entry name" value="Thioesterase/thiol ester dehydrase-isomerase"/>
    <property type="match status" value="1"/>
</dbReference>
<name>A0A545AEG7_9ACTN</name>
<dbReference type="Pfam" id="PF13622">
    <property type="entry name" value="4HBT_3"/>
    <property type="match status" value="1"/>
</dbReference>
<comment type="caution">
    <text evidence="3">The sequence shown here is derived from an EMBL/GenBank/DDBJ whole genome shotgun (WGS) entry which is preliminary data.</text>
</comment>
<organism evidence="3 4">
    <name type="scientific">Cryptosporangium phraense</name>
    <dbReference type="NCBI Taxonomy" id="2593070"/>
    <lineage>
        <taxon>Bacteria</taxon>
        <taxon>Bacillati</taxon>
        <taxon>Actinomycetota</taxon>
        <taxon>Actinomycetes</taxon>
        <taxon>Cryptosporangiales</taxon>
        <taxon>Cryptosporangiaceae</taxon>
        <taxon>Cryptosporangium</taxon>
    </lineage>
</organism>
<proteinExistence type="predicted"/>
<dbReference type="AlphaFoldDB" id="A0A545AEG7"/>
<feature type="domain" description="Acyl-CoA thioesterase-like C-terminal" evidence="2">
    <location>
        <begin position="130"/>
        <end position="256"/>
    </location>
</feature>
<dbReference type="InterPro" id="IPR042171">
    <property type="entry name" value="Acyl-CoA_hotdog"/>
</dbReference>
<evidence type="ECO:0000313" key="3">
    <source>
        <dbReference type="EMBL" id="TQS39737.1"/>
    </source>
</evidence>
<evidence type="ECO:0000313" key="4">
    <source>
        <dbReference type="Proteomes" id="UP000317982"/>
    </source>
</evidence>
<dbReference type="InterPro" id="IPR029069">
    <property type="entry name" value="HotDog_dom_sf"/>
</dbReference>
<dbReference type="OrthoDB" id="1413770at2"/>
<dbReference type="EMBL" id="VIRS01000059">
    <property type="protein sequence ID" value="TQS39737.1"/>
    <property type="molecule type" value="Genomic_DNA"/>
</dbReference>
<dbReference type="RefSeq" id="WP_142709881.1">
    <property type="nucleotide sequence ID" value="NZ_VIRS01000059.1"/>
</dbReference>
<evidence type="ECO:0000259" key="2">
    <source>
        <dbReference type="Pfam" id="PF20789"/>
    </source>
</evidence>
<keyword evidence="4" id="KW-1185">Reference proteome</keyword>
<gene>
    <name evidence="3" type="ORF">FL583_38610</name>
</gene>
<feature type="domain" description="Acyl-CoA thioesterase-like N-terminal HotDog" evidence="1">
    <location>
        <begin position="20"/>
        <end position="102"/>
    </location>
</feature>